<sequence>MSSLEACRRYRKLARSSSGACRSGCARGRLPPLRVDRSRPCPQAPPLRAVAPVSGAGLPCGLALAIVGRPLAGGLGRGLAVGGRPCMGASRGWPPLLLATFAAKTQQECVE</sequence>
<comment type="caution">
    <text evidence="1">The sequence shown here is derived from an EMBL/GenBank/DDBJ whole genome shotgun (WGS) entry which is preliminary data.</text>
</comment>
<proteinExistence type="predicted"/>
<evidence type="ECO:0000313" key="1">
    <source>
        <dbReference type="EMBL" id="RRT47049.1"/>
    </source>
</evidence>
<protein>
    <submittedName>
        <fullName evidence="1">Uncharacterized protein</fullName>
    </submittedName>
</protein>
<dbReference type="Proteomes" id="UP000287651">
    <property type="component" value="Unassembled WGS sequence"/>
</dbReference>
<accession>A0A426Y5J9</accession>
<evidence type="ECO:0000313" key="2">
    <source>
        <dbReference type="Proteomes" id="UP000287651"/>
    </source>
</evidence>
<gene>
    <name evidence="1" type="ORF">B296_00026910</name>
</gene>
<organism evidence="1 2">
    <name type="scientific">Ensete ventricosum</name>
    <name type="common">Abyssinian banana</name>
    <name type="synonym">Musa ensete</name>
    <dbReference type="NCBI Taxonomy" id="4639"/>
    <lineage>
        <taxon>Eukaryota</taxon>
        <taxon>Viridiplantae</taxon>
        <taxon>Streptophyta</taxon>
        <taxon>Embryophyta</taxon>
        <taxon>Tracheophyta</taxon>
        <taxon>Spermatophyta</taxon>
        <taxon>Magnoliopsida</taxon>
        <taxon>Liliopsida</taxon>
        <taxon>Zingiberales</taxon>
        <taxon>Musaceae</taxon>
        <taxon>Ensete</taxon>
    </lineage>
</organism>
<dbReference type="AlphaFoldDB" id="A0A426Y5J9"/>
<reference evidence="1 2" key="1">
    <citation type="journal article" date="2014" name="Agronomy (Basel)">
        <title>A Draft Genome Sequence for Ensete ventricosum, the Drought-Tolerant Tree Against Hunger.</title>
        <authorList>
            <person name="Harrison J."/>
            <person name="Moore K.A."/>
            <person name="Paszkiewicz K."/>
            <person name="Jones T."/>
            <person name="Grant M."/>
            <person name="Ambacheew D."/>
            <person name="Muzemil S."/>
            <person name="Studholme D.J."/>
        </authorList>
    </citation>
    <scope>NUCLEOTIDE SEQUENCE [LARGE SCALE GENOMIC DNA]</scope>
</reference>
<dbReference type="EMBL" id="AMZH03014793">
    <property type="protein sequence ID" value="RRT47049.1"/>
    <property type="molecule type" value="Genomic_DNA"/>
</dbReference>
<name>A0A426Y5J9_ENSVE</name>